<keyword evidence="2" id="KW-1133">Transmembrane helix</keyword>
<dbReference type="InterPro" id="IPR044294">
    <property type="entry name" value="Lipase-like"/>
</dbReference>
<reference evidence="4 5" key="1">
    <citation type="journal article" date="2015" name="Fungal Genet. Biol.">
        <title>Evolution of novel wood decay mechanisms in Agaricales revealed by the genome sequences of Fistulina hepatica and Cylindrobasidium torrendii.</title>
        <authorList>
            <person name="Floudas D."/>
            <person name="Held B.W."/>
            <person name="Riley R."/>
            <person name="Nagy L.G."/>
            <person name="Koehler G."/>
            <person name="Ransdell A.S."/>
            <person name="Younus H."/>
            <person name="Chow J."/>
            <person name="Chiniquy J."/>
            <person name="Lipzen A."/>
            <person name="Tritt A."/>
            <person name="Sun H."/>
            <person name="Haridas S."/>
            <person name="LaButti K."/>
            <person name="Ohm R.A."/>
            <person name="Kues U."/>
            <person name="Blanchette R.A."/>
            <person name="Grigoriev I.V."/>
            <person name="Minto R.E."/>
            <person name="Hibbett D.S."/>
        </authorList>
    </citation>
    <scope>NUCLEOTIDE SEQUENCE [LARGE SCALE GENOMIC DNA]</scope>
    <source>
        <strain evidence="4 5">FP15055 ss-10</strain>
    </source>
</reference>
<dbReference type="InterPro" id="IPR007751">
    <property type="entry name" value="DUF676_lipase-like"/>
</dbReference>
<accession>A0A0D7AZY0</accession>
<evidence type="ECO:0000313" key="5">
    <source>
        <dbReference type="Proteomes" id="UP000054007"/>
    </source>
</evidence>
<dbReference type="EMBL" id="KN880694">
    <property type="protein sequence ID" value="KIY63459.1"/>
    <property type="molecule type" value="Genomic_DNA"/>
</dbReference>
<evidence type="ECO:0000256" key="1">
    <source>
        <dbReference type="ARBA" id="ARBA00007920"/>
    </source>
</evidence>
<organism evidence="4 5">
    <name type="scientific">Cylindrobasidium torrendii FP15055 ss-10</name>
    <dbReference type="NCBI Taxonomy" id="1314674"/>
    <lineage>
        <taxon>Eukaryota</taxon>
        <taxon>Fungi</taxon>
        <taxon>Dikarya</taxon>
        <taxon>Basidiomycota</taxon>
        <taxon>Agaricomycotina</taxon>
        <taxon>Agaricomycetes</taxon>
        <taxon>Agaricomycetidae</taxon>
        <taxon>Agaricales</taxon>
        <taxon>Marasmiineae</taxon>
        <taxon>Physalacriaceae</taxon>
        <taxon>Cylindrobasidium</taxon>
    </lineage>
</organism>
<dbReference type="Proteomes" id="UP000054007">
    <property type="component" value="Unassembled WGS sequence"/>
</dbReference>
<evidence type="ECO:0000259" key="3">
    <source>
        <dbReference type="Pfam" id="PF05057"/>
    </source>
</evidence>
<dbReference type="AlphaFoldDB" id="A0A0D7AZY0"/>
<dbReference type="OrthoDB" id="273452at2759"/>
<proteinExistence type="inferred from homology"/>
<feature type="transmembrane region" description="Helical" evidence="2">
    <location>
        <begin position="279"/>
        <end position="300"/>
    </location>
</feature>
<protein>
    <submittedName>
        <fullName evidence="4">DUF676-domain-containing protein</fullName>
    </submittedName>
</protein>
<dbReference type="Pfam" id="PF05057">
    <property type="entry name" value="DUF676"/>
    <property type="match status" value="1"/>
</dbReference>
<evidence type="ECO:0000256" key="2">
    <source>
        <dbReference type="SAM" id="Phobius"/>
    </source>
</evidence>
<keyword evidence="5" id="KW-1185">Reference proteome</keyword>
<dbReference type="Gene3D" id="3.40.50.1820">
    <property type="entry name" value="alpha/beta hydrolase"/>
    <property type="match status" value="1"/>
</dbReference>
<dbReference type="SUPFAM" id="SSF53474">
    <property type="entry name" value="alpha/beta-Hydrolases"/>
    <property type="match status" value="1"/>
</dbReference>
<comment type="similarity">
    <text evidence="1">Belongs to the putative lipase ROG1 family.</text>
</comment>
<evidence type="ECO:0000313" key="4">
    <source>
        <dbReference type="EMBL" id="KIY63459.1"/>
    </source>
</evidence>
<feature type="domain" description="DUF676" evidence="3">
    <location>
        <begin position="3"/>
        <end position="205"/>
    </location>
</feature>
<dbReference type="PANTHER" id="PTHR12482:SF62">
    <property type="entry name" value="LIPASE ROG1-RELATED"/>
    <property type="match status" value="1"/>
</dbReference>
<gene>
    <name evidence="4" type="ORF">CYLTODRAFT_426086</name>
</gene>
<sequence>MAPIHLLAVVHGMWGNPIHMAELKRIMLETNDKPNAAGEELRLLVAETNRDDSTYDGIDFGGERVVEEIMKEVSDLEDQGHTVVKFSITGYSLGGLISRYVIGALFKKDFFNTIAPINFNTIATPHLGLPIYPTFISRMFSRLGPIFLSRTGEQFYCVDDWMNTGMPLIQIMADPERVFYRALASFKHKRIYANAVNDRTVPYITAAFETEDPFAEHMTNGISIQLEDGYSPIIKSYTLPDTPPVQPPKPKPLSLSWFKNLSRRTFLPPFLQFRFPLNIVFYLCLPIFIPVVLGLVVVRFSTAARSSRSRIKLLAKDQESRIAHLIATFEREVENAVADIIDDPGKPGNDDMEGVHGADHVDAPVPVLTPLQRSMAKSLNKIPGLEKKLAFLDLGFNSHATIISRDIRRFPMHKLGEGVIRHWADSFEL</sequence>
<name>A0A0D7AZY0_9AGAR</name>
<keyword evidence="2" id="KW-0472">Membrane</keyword>
<dbReference type="InterPro" id="IPR029058">
    <property type="entry name" value="AB_hydrolase_fold"/>
</dbReference>
<keyword evidence="2" id="KW-0812">Transmembrane</keyword>
<dbReference type="PANTHER" id="PTHR12482">
    <property type="entry name" value="LIPASE ROG1-RELATED-RELATED"/>
    <property type="match status" value="1"/>
</dbReference>